<organism evidence="2 3">
    <name type="scientific">Amphimedon queenslandica</name>
    <name type="common">Sponge</name>
    <dbReference type="NCBI Taxonomy" id="400682"/>
    <lineage>
        <taxon>Eukaryota</taxon>
        <taxon>Metazoa</taxon>
        <taxon>Porifera</taxon>
        <taxon>Demospongiae</taxon>
        <taxon>Heteroscleromorpha</taxon>
        <taxon>Haplosclerida</taxon>
        <taxon>Niphatidae</taxon>
        <taxon>Amphimedon</taxon>
    </lineage>
</organism>
<name>A0AAN0JPY8_AMPQE</name>
<evidence type="ECO:0000313" key="2">
    <source>
        <dbReference type="EnsemblMetazoa" id="XP_019859099.1"/>
    </source>
</evidence>
<feature type="signal peptide" evidence="1">
    <location>
        <begin position="1"/>
        <end position="18"/>
    </location>
</feature>
<reference evidence="2" key="2">
    <citation type="submission" date="2024-06" db="UniProtKB">
        <authorList>
            <consortium name="EnsemblMetazoa"/>
        </authorList>
    </citation>
    <scope>IDENTIFICATION</scope>
</reference>
<dbReference type="AlphaFoldDB" id="A0AAN0JPY8"/>
<dbReference type="SUPFAM" id="SSF56496">
    <property type="entry name" value="Fibrinogen C-terminal domain-like"/>
    <property type="match status" value="1"/>
</dbReference>
<dbReference type="NCBIfam" id="NF040941">
    <property type="entry name" value="GGGWT_bact"/>
    <property type="match status" value="1"/>
</dbReference>
<dbReference type="EnsemblMetazoa" id="XM_020003540.1">
    <property type="protein sequence ID" value="XP_019859099.1"/>
    <property type="gene ID" value="LOC109587289"/>
</dbReference>
<reference evidence="3" key="1">
    <citation type="journal article" date="2010" name="Nature">
        <title>The Amphimedon queenslandica genome and the evolution of animal complexity.</title>
        <authorList>
            <person name="Srivastava M."/>
            <person name="Simakov O."/>
            <person name="Chapman J."/>
            <person name="Fahey B."/>
            <person name="Gauthier M.E."/>
            <person name="Mitros T."/>
            <person name="Richards G.S."/>
            <person name="Conaco C."/>
            <person name="Dacre M."/>
            <person name="Hellsten U."/>
            <person name="Larroux C."/>
            <person name="Putnam N.H."/>
            <person name="Stanke M."/>
            <person name="Adamska M."/>
            <person name="Darling A."/>
            <person name="Degnan S.M."/>
            <person name="Oakley T.H."/>
            <person name="Plachetzki D.C."/>
            <person name="Zhai Y."/>
            <person name="Adamski M."/>
            <person name="Calcino A."/>
            <person name="Cummins S.F."/>
            <person name="Goodstein D.M."/>
            <person name="Harris C."/>
            <person name="Jackson D.J."/>
            <person name="Leys S.P."/>
            <person name="Shu S."/>
            <person name="Woodcroft B.J."/>
            <person name="Vervoort M."/>
            <person name="Kosik K.S."/>
            <person name="Manning G."/>
            <person name="Degnan B.M."/>
            <person name="Rokhsar D.S."/>
        </authorList>
    </citation>
    <scope>NUCLEOTIDE SEQUENCE [LARGE SCALE GENOMIC DNA]</scope>
</reference>
<evidence type="ECO:0000256" key="1">
    <source>
        <dbReference type="SAM" id="SignalP"/>
    </source>
</evidence>
<feature type="chain" id="PRO_5043046657" description="Fibrinogen C-terminal domain-containing protein" evidence="1">
    <location>
        <begin position="19"/>
        <end position="397"/>
    </location>
</feature>
<sequence length="397" mass="43142">MLSYLLLILVSLYPSISGTNIAVTYDAASSTCTAAISTCIDSNVTYCHSSNESTSTSFAEKLLKRNAKGIKATNQKMSDLIGSVSEIKNTATSNTRAIRELLEQMEDLIALHNSSTSSPIPTSCQEIKNKEPNSPSGVYALATNGSNINLRYVYCHMEELCSSGGGWTRLAYLDMTDATENCPSGFKLYQSGGVRACGRAYNADASCQSVQFPSNGISYSQVCGRVVGYQYATPDAVQHGLWQNPQRYVGGTDPKHNNINKAYVDGVSITRGSPRQHVWTLMGGVQGSSIAYDGRYNCPCSPGSTQSSFIQDFIKNNYFCESGAGTTPSRIFYTANPLWDGQGCGTLETACCSAPGLPWFHRNYTATTTDYIELRVCGDQETDDEDTPVSFYEIYVK</sequence>
<dbReference type="KEGG" id="aqu:109587289"/>
<protein>
    <recommendedName>
        <fullName evidence="4">Fibrinogen C-terminal domain-containing protein</fullName>
    </recommendedName>
</protein>
<evidence type="ECO:0008006" key="4">
    <source>
        <dbReference type="Google" id="ProtNLM"/>
    </source>
</evidence>
<evidence type="ECO:0000313" key="3">
    <source>
        <dbReference type="Proteomes" id="UP000007879"/>
    </source>
</evidence>
<dbReference type="Proteomes" id="UP000007879">
    <property type="component" value="Unassembled WGS sequence"/>
</dbReference>
<proteinExistence type="predicted"/>
<dbReference type="InterPro" id="IPR036056">
    <property type="entry name" value="Fibrinogen-like_C"/>
</dbReference>
<keyword evidence="3" id="KW-1185">Reference proteome</keyword>
<dbReference type="RefSeq" id="XP_019859099.1">
    <property type="nucleotide sequence ID" value="XM_020003540.1"/>
</dbReference>
<dbReference type="GeneID" id="109587289"/>
<keyword evidence="1" id="KW-0732">Signal</keyword>
<accession>A0AAN0JPY8</accession>
<dbReference type="Gene3D" id="2.60.120.1000">
    <property type="match status" value="1"/>
</dbReference>